<keyword evidence="1" id="KW-0812">Transmembrane</keyword>
<reference evidence="2 3" key="1">
    <citation type="submission" date="2018-08" db="EMBL/GenBank/DDBJ databases">
        <title>A genome reference for cultivated species of the human gut microbiota.</title>
        <authorList>
            <person name="Zou Y."/>
            <person name="Xue W."/>
            <person name="Luo G."/>
        </authorList>
    </citation>
    <scope>NUCLEOTIDE SEQUENCE [LARGE SCALE GENOMIC DNA]</scope>
    <source>
        <strain evidence="2 3">AM35-14</strain>
    </source>
</reference>
<feature type="transmembrane region" description="Helical" evidence="1">
    <location>
        <begin position="376"/>
        <end position="395"/>
    </location>
</feature>
<feature type="transmembrane region" description="Helical" evidence="1">
    <location>
        <begin position="12"/>
        <end position="38"/>
    </location>
</feature>
<feature type="transmembrane region" description="Helical" evidence="1">
    <location>
        <begin position="171"/>
        <end position="204"/>
    </location>
</feature>
<feature type="transmembrane region" description="Helical" evidence="1">
    <location>
        <begin position="348"/>
        <end position="369"/>
    </location>
</feature>
<evidence type="ECO:0000313" key="2">
    <source>
        <dbReference type="EMBL" id="RHC57251.1"/>
    </source>
</evidence>
<feature type="transmembrane region" description="Helical" evidence="1">
    <location>
        <begin position="233"/>
        <end position="251"/>
    </location>
</feature>
<evidence type="ECO:0000313" key="3">
    <source>
        <dbReference type="Proteomes" id="UP000283975"/>
    </source>
</evidence>
<feature type="transmembrane region" description="Helical" evidence="1">
    <location>
        <begin position="91"/>
        <end position="112"/>
    </location>
</feature>
<dbReference type="EMBL" id="QSHZ01000005">
    <property type="protein sequence ID" value="RHC57251.1"/>
    <property type="molecule type" value="Genomic_DNA"/>
</dbReference>
<keyword evidence="1" id="KW-0472">Membrane</keyword>
<evidence type="ECO:0000256" key="1">
    <source>
        <dbReference type="SAM" id="Phobius"/>
    </source>
</evidence>
<feature type="transmembrane region" description="Helical" evidence="1">
    <location>
        <begin position="401"/>
        <end position="421"/>
    </location>
</feature>
<proteinExistence type="predicted"/>
<feature type="transmembrane region" description="Helical" evidence="1">
    <location>
        <begin position="119"/>
        <end position="135"/>
    </location>
</feature>
<feature type="transmembrane region" description="Helical" evidence="1">
    <location>
        <begin position="147"/>
        <end position="164"/>
    </location>
</feature>
<comment type="caution">
    <text evidence="2">The sequence shown here is derived from an EMBL/GenBank/DDBJ whole genome shotgun (WGS) entry which is preliminary data.</text>
</comment>
<organism evidence="2 3">
    <name type="scientific">Enterocloster bolteae</name>
    <dbReference type="NCBI Taxonomy" id="208479"/>
    <lineage>
        <taxon>Bacteria</taxon>
        <taxon>Bacillati</taxon>
        <taxon>Bacillota</taxon>
        <taxon>Clostridia</taxon>
        <taxon>Lachnospirales</taxon>
        <taxon>Lachnospiraceae</taxon>
        <taxon>Enterocloster</taxon>
    </lineage>
</organism>
<dbReference type="AlphaFoldDB" id="A0A414AYB6"/>
<gene>
    <name evidence="2" type="ORF">DW839_05910</name>
</gene>
<evidence type="ECO:0008006" key="4">
    <source>
        <dbReference type="Google" id="ProtNLM"/>
    </source>
</evidence>
<sequence>MNNKNKGNRILMLLIIGGGGYIAAQLLRLQCFHIYNIINSDMSSEMVLARQLAEQGKWLLSENWYYSTELRVVNTQLISAFIFRFTDNWQLVRALTAIILYLVCGGAVAFLGKSLNWKCWVIFLCELLMLIPYSWEYLGIVQFGCFYYPHISLMFFALGVFFYSEKKKVCVLYWLLISFLMGLGGLRYLLILHIPAVCAGLSLLIKKREFYDFMIYPTRENIERLLGLNETHYAAVNISGGVMAGVGYIVMEKLLRKRFIFQSFNDLSYLNFGEKGESIFGTFGKVIMGIPEIMGFKYDVRLMSVQGLLNVFILLLVLVILICVSVQIKRVFVGKDSLDSPERNNYTSDFILLQFLFSFLLNLFIFVFAGNYTSRYWILVLIWLIPLLAVFMNGVERASNLFRLCILSIIVYALVNGTVVLNDAIKHNNSTNRYAVNRYLIDQNINVGYSTFWNANVTTEMTNGEIKILPINSESDLVIYKWLTPRDFYYDDRQIDELSFILLSRQEAEQVQDIPLYQNGQIGYMDSSFVVYTFKRDYLESQISY</sequence>
<keyword evidence="1" id="KW-1133">Transmembrane helix</keyword>
<name>A0A414AYB6_9FIRM</name>
<accession>A0A414AYB6</accession>
<feature type="transmembrane region" description="Helical" evidence="1">
    <location>
        <begin position="307"/>
        <end position="328"/>
    </location>
</feature>
<dbReference type="Proteomes" id="UP000283975">
    <property type="component" value="Unassembled WGS sequence"/>
</dbReference>
<protein>
    <recommendedName>
        <fullName evidence="4">Glycosyltransferase RgtA/B/C/D-like domain-containing protein</fullName>
    </recommendedName>
</protein>